<dbReference type="PANTHER" id="PTHR42752:SF1">
    <property type="entry name" value="IMIDAZOLONEPROPIONASE-RELATED"/>
    <property type="match status" value="1"/>
</dbReference>
<dbReference type="GO" id="GO:0046872">
    <property type="term" value="F:metal ion binding"/>
    <property type="evidence" value="ECO:0007669"/>
    <property type="project" value="UniProtKB-KW"/>
</dbReference>
<feature type="domain" description="Amidohydrolase-related" evidence="9">
    <location>
        <begin position="75"/>
        <end position="413"/>
    </location>
</feature>
<gene>
    <name evidence="10" type="ORF">SAMN05421636_102210</name>
</gene>
<evidence type="ECO:0000313" key="10">
    <source>
        <dbReference type="EMBL" id="SDD88307.1"/>
    </source>
</evidence>
<evidence type="ECO:0000259" key="9">
    <source>
        <dbReference type="Pfam" id="PF01979"/>
    </source>
</evidence>
<organism evidence="10 11">
    <name type="scientific">Pricia antarctica</name>
    <dbReference type="NCBI Taxonomy" id="641691"/>
    <lineage>
        <taxon>Bacteria</taxon>
        <taxon>Pseudomonadati</taxon>
        <taxon>Bacteroidota</taxon>
        <taxon>Flavobacteriia</taxon>
        <taxon>Flavobacteriales</taxon>
        <taxon>Flavobacteriaceae</taxon>
        <taxon>Pricia</taxon>
    </lineage>
</organism>
<dbReference type="Gene3D" id="2.30.40.10">
    <property type="entry name" value="Urease, subunit C, domain 1"/>
    <property type="match status" value="1"/>
</dbReference>
<dbReference type="GO" id="GO:0050480">
    <property type="term" value="F:imidazolonepropionase activity"/>
    <property type="evidence" value="ECO:0007669"/>
    <property type="project" value="UniProtKB-UniRule"/>
</dbReference>
<evidence type="ECO:0000256" key="4">
    <source>
        <dbReference type="ARBA" id="ARBA00022801"/>
    </source>
</evidence>
<dbReference type="SUPFAM" id="SSF51338">
    <property type="entry name" value="Composite domain of metallo-dependent hydrolases"/>
    <property type="match status" value="2"/>
</dbReference>
<dbReference type="SUPFAM" id="SSF51556">
    <property type="entry name" value="Metallo-dependent hydrolases"/>
    <property type="match status" value="1"/>
</dbReference>
<dbReference type="InterPro" id="IPR032466">
    <property type="entry name" value="Metal_Hydrolase"/>
</dbReference>
<evidence type="ECO:0000256" key="3">
    <source>
        <dbReference type="ARBA" id="ARBA00022723"/>
    </source>
</evidence>
<evidence type="ECO:0000256" key="1">
    <source>
        <dbReference type="ARBA" id="ARBA00005023"/>
    </source>
</evidence>
<evidence type="ECO:0000256" key="6">
    <source>
        <dbReference type="ARBA" id="ARBA00022833"/>
    </source>
</evidence>
<evidence type="ECO:0000256" key="7">
    <source>
        <dbReference type="ARBA" id="ARBA00023004"/>
    </source>
</evidence>
<keyword evidence="11" id="KW-1185">Reference proteome</keyword>
<protein>
    <recommendedName>
        <fullName evidence="2 8">Imidazolonepropionase</fullName>
        <ecNumber evidence="2 8">3.5.2.7</ecNumber>
    </recommendedName>
</protein>
<dbReference type="EC" id="3.5.2.7" evidence="2 8"/>
<keyword evidence="3" id="KW-0479">Metal-binding</keyword>
<keyword evidence="6" id="KW-0862">Zinc</keyword>
<accession>A0A1G6YF09</accession>
<evidence type="ECO:0000313" key="11">
    <source>
        <dbReference type="Proteomes" id="UP000199109"/>
    </source>
</evidence>
<name>A0A1G6YF09_9FLAO</name>
<dbReference type="GO" id="GO:0005737">
    <property type="term" value="C:cytoplasm"/>
    <property type="evidence" value="ECO:0007669"/>
    <property type="project" value="UniProtKB-UniRule"/>
</dbReference>
<dbReference type="OrthoDB" id="9776455at2"/>
<dbReference type="RefSeq" id="WP_091866001.1">
    <property type="nucleotide sequence ID" value="NZ_FNAO01000002.1"/>
</dbReference>
<dbReference type="Gene3D" id="3.20.20.140">
    <property type="entry name" value="Metal-dependent hydrolases"/>
    <property type="match status" value="1"/>
</dbReference>
<dbReference type="InterPro" id="IPR006680">
    <property type="entry name" value="Amidohydro-rel"/>
</dbReference>
<comment type="pathway">
    <text evidence="1">Amino-acid degradation.</text>
</comment>
<dbReference type="InterPro" id="IPR011059">
    <property type="entry name" value="Metal-dep_hydrolase_composite"/>
</dbReference>
<keyword evidence="4" id="KW-0378">Hydrolase</keyword>
<proteinExistence type="predicted"/>
<keyword evidence="7" id="KW-0408">Iron</keyword>
<dbReference type="NCBIfam" id="TIGR01224">
    <property type="entry name" value="hutI"/>
    <property type="match status" value="1"/>
</dbReference>
<keyword evidence="5" id="KW-0369">Histidine metabolism</keyword>
<dbReference type="EMBL" id="FNAO01000002">
    <property type="protein sequence ID" value="SDD88307.1"/>
    <property type="molecule type" value="Genomic_DNA"/>
</dbReference>
<evidence type="ECO:0000256" key="2">
    <source>
        <dbReference type="ARBA" id="ARBA00012864"/>
    </source>
</evidence>
<dbReference type="InterPro" id="IPR005920">
    <property type="entry name" value="HutI"/>
</dbReference>
<dbReference type="AlphaFoldDB" id="A0A1G6YF09"/>
<dbReference type="PANTHER" id="PTHR42752">
    <property type="entry name" value="IMIDAZOLONEPROPIONASE"/>
    <property type="match status" value="1"/>
</dbReference>
<sequence>MKDIYNYIGPIHEVLPMTGLPERGALADSDLKRLTDQGILIKNGKIDRIDKHEKLLPEAEKLGAEMYVINGKYCALPGFLDSHTHICFAGSRAHDYAMRNAGKSYLDIAKAGGGIWDTVTHTRKATEADLVAGIVKRADLLISRGITTIEVKSGYGLSPTEELKMLRAIQQAQEKTAATLIPTCLAAHTVPKEFKGNTTGYIKEIIEELMPQIQEEHLAKRVDAFIEQSSFTPENIRPYFKKAKELGFDITVHADQFTTGGSRAAVDFGAVSADHLEASTAEEIKLLAQSDTVATVLPGATLGLGCAFAPARRLLDQGAILAIASDWNPGSAPMGDLLAQAAILGTFEKLSNAEILAGITIRAAKALNLGHSVALEKGNPADLVLFKTDSYANILYHQGQLKPDQVFKNGKQVFKTVTS</sequence>
<dbReference type="GO" id="GO:0019556">
    <property type="term" value="P:L-histidine catabolic process to glutamate and formamide"/>
    <property type="evidence" value="ECO:0007669"/>
    <property type="project" value="UniProtKB-UniRule"/>
</dbReference>
<evidence type="ECO:0000256" key="5">
    <source>
        <dbReference type="ARBA" id="ARBA00022808"/>
    </source>
</evidence>
<dbReference type="Proteomes" id="UP000199109">
    <property type="component" value="Unassembled WGS sequence"/>
</dbReference>
<reference evidence="10 11" key="1">
    <citation type="submission" date="2016-10" db="EMBL/GenBank/DDBJ databases">
        <authorList>
            <person name="de Groot N.N."/>
        </authorList>
    </citation>
    <scope>NUCLEOTIDE SEQUENCE [LARGE SCALE GENOMIC DNA]</scope>
    <source>
        <strain evidence="10 11">DSM 23421</strain>
    </source>
</reference>
<dbReference type="Pfam" id="PF01979">
    <property type="entry name" value="Amidohydro_1"/>
    <property type="match status" value="1"/>
</dbReference>
<dbReference type="STRING" id="641691.SAMN05421636_102210"/>
<evidence type="ECO:0000256" key="8">
    <source>
        <dbReference type="NCBIfam" id="TIGR01224"/>
    </source>
</evidence>